<protein>
    <submittedName>
        <fullName evidence="3">Peptidoglycan-binding domain-containing protein</fullName>
    </submittedName>
</protein>
<name>A0AAU8KK36_9ACTN</name>
<dbReference type="InterPro" id="IPR036365">
    <property type="entry name" value="PGBD-like_sf"/>
</dbReference>
<reference evidence="3" key="1">
    <citation type="submission" date="2023-10" db="EMBL/GenBank/DDBJ databases">
        <title>Complete genome sequence of Streptomyces sp. JL1001.</title>
        <authorList>
            <person name="Jiang L."/>
        </authorList>
    </citation>
    <scope>NUCLEOTIDE SEQUENCE</scope>
    <source>
        <strain evidence="3">JL1001</strain>
    </source>
</reference>
<dbReference type="RefSeq" id="WP_128806769.1">
    <property type="nucleotide sequence ID" value="NZ_CP136798.1"/>
</dbReference>
<feature type="domain" description="Peptidoglycan binding-like" evidence="2">
    <location>
        <begin position="80"/>
        <end position="113"/>
    </location>
</feature>
<dbReference type="AlphaFoldDB" id="A0AAU8KK36"/>
<feature type="signal peptide" evidence="1">
    <location>
        <begin position="1"/>
        <end position="32"/>
    </location>
</feature>
<dbReference type="Gene3D" id="1.10.101.10">
    <property type="entry name" value="PGBD-like superfamily/PGBD"/>
    <property type="match status" value="1"/>
</dbReference>
<dbReference type="EMBL" id="CP136798">
    <property type="protein sequence ID" value="XCN16035.1"/>
    <property type="molecule type" value="Genomic_DNA"/>
</dbReference>
<gene>
    <name evidence="3" type="ORF">R1Y80_21440</name>
</gene>
<keyword evidence="1" id="KW-0732">Signal</keyword>
<dbReference type="InterPro" id="IPR002477">
    <property type="entry name" value="Peptidoglycan-bd-like"/>
</dbReference>
<dbReference type="SUPFAM" id="SSF47090">
    <property type="entry name" value="PGBD-like"/>
    <property type="match status" value="1"/>
</dbReference>
<dbReference type="InterPro" id="IPR036366">
    <property type="entry name" value="PGBDSf"/>
</dbReference>
<evidence type="ECO:0000256" key="1">
    <source>
        <dbReference type="SAM" id="SignalP"/>
    </source>
</evidence>
<evidence type="ECO:0000259" key="2">
    <source>
        <dbReference type="Pfam" id="PF01471"/>
    </source>
</evidence>
<organism evidence="3">
    <name type="scientific">Streptomyces sp. JL1001</name>
    <dbReference type="NCBI Taxonomy" id="3078227"/>
    <lineage>
        <taxon>Bacteria</taxon>
        <taxon>Bacillati</taxon>
        <taxon>Actinomycetota</taxon>
        <taxon>Actinomycetes</taxon>
        <taxon>Kitasatosporales</taxon>
        <taxon>Streptomycetaceae</taxon>
        <taxon>Streptomyces</taxon>
    </lineage>
</organism>
<feature type="chain" id="PRO_5043313912" evidence="1">
    <location>
        <begin position="33"/>
        <end position="138"/>
    </location>
</feature>
<accession>A0AAU8KK36</accession>
<dbReference type="Pfam" id="PF01471">
    <property type="entry name" value="PG_binding_1"/>
    <property type="match status" value="1"/>
</dbReference>
<sequence>MKTPMRTHRNLTALAAGTALALVPLTATTAQAAPATGTSVTAAAAFNCSIRKVNDYWYAGWYAGMTAVPAAGRVTDQGIEAQCLLKDAGYYRGAIDGYFGPQSQDAMKRYQRLINQQHGVGLVVDGWPGPKSWPWLRR</sequence>
<proteinExistence type="predicted"/>
<evidence type="ECO:0000313" key="3">
    <source>
        <dbReference type="EMBL" id="XCN16035.1"/>
    </source>
</evidence>